<dbReference type="Pfam" id="PF01609">
    <property type="entry name" value="DDE_Tnp_1"/>
    <property type="match status" value="1"/>
</dbReference>
<dbReference type="AlphaFoldDB" id="W0V230"/>
<dbReference type="PATRIC" id="fig|1349767.4.peg.2385"/>
<dbReference type="eggNOG" id="COG3385">
    <property type="taxonomic scope" value="Bacteria"/>
</dbReference>
<comment type="similarity">
    <text evidence="1">Belongs to the transposase 11 family.</text>
</comment>
<dbReference type="Proteomes" id="UP000027604">
    <property type="component" value="Chromosome I"/>
</dbReference>
<name>W0V230_9BURK</name>
<protein>
    <submittedName>
        <fullName evidence="7">Transposase DDE domain protein</fullName>
    </submittedName>
</protein>
<dbReference type="PANTHER" id="PTHR33258">
    <property type="entry name" value="TRANSPOSASE INSL FOR INSERTION SEQUENCE ELEMENT IS186A-RELATED"/>
    <property type="match status" value="1"/>
</dbReference>
<reference evidence="7 8" key="1">
    <citation type="journal article" date="2015" name="Genome Announc.">
        <title>Genome Sequence of Mushroom Soft-Rot Pathogen Janthinobacterium agaricidamnosum.</title>
        <authorList>
            <person name="Graupner K."/>
            <person name="Lackner G."/>
            <person name="Hertweck C."/>
        </authorList>
    </citation>
    <scope>NUCLEOTIDE SEQUENCE [LARGE SCALE GENOMIC DNA]</scope>
    <source>
        <strain evidence="8">NBRC 102515 / DSM 9628</strain>
    </source>
</reference>
<accession>W0V230</accession>
<dbReference type="KEGG" id="jag:GJA_673"/>
<dbReference type="PANTHER" id="PTHR33258:SF1">
    <property type="entry name" value="TRANSPOSASE INSL FOR INSERTION SEQUENCE ELEMENT IS186A-RELATED"/>
    <property type="match status" value="1"/>
</dbReference>
<evidence type="ECO:0000259" key="6">
    <source>
        <dbReference type="Pfam" id="PF01609"/>
    </source>
</evidence>
<proteinExistence type="inferred from homology"/>
<feature type="region of interest" description="Disordered" evidence="5">
    <location>
        <begin position="421"/>
        <end position="440"/>
    </location>
</feature>
<dbReference type="EMBL" id="HG322949">
    <property type="protein sequence ID" value="CDG81332.1"/>
    <property type="molecule type" value="Genomic_DNA"/>
</dbReference>
<dbReference type="GO" id="GO:0006313">
    <property type="term" value="P:DNA transposition"/>
    <property type="evidence" value="ECO:0007669"/>
    <property type="project" value="InterPro"/>
</dbReference>
<feature type="domain" description="Transposase IS4-like" evidence="6">
    <location>
        <begin position="126"/>
        <end position="347"/>
    </location>
</feature>
<dbReference type="Gene3D" id="3.90.350.10">
    <property type="entry name" value="Transposase Inhibitor Protein From Tn5, Chain A, domain 1"/>
    <property type="match status" value="1"/>
</dbReference>
<evidence type="ECO:0000256" key="4">
    <source>
        <dbReference type="ARBA" id="ARBA00023172"/>
    </source>
</evidence>
<keyword evidence="8" id="KW-1185">Reference proteome</keyword>
<keyword evidence="4" id="KW-0233">DNA recombination</keyword>
<dbReference type="HOGENOM" id="CLU_047560_0_0_4"/>
<evidence type="ECO:0000256" key="3">
    <source>
        <dbReference type="ARBA" id="ARBA00023125"/>
    </source>
</evidence>
<evidence type="ECO:0000313" key="7">
    <source>
        <dbReference type="EMBL" id="CDG81332.1"/>
    </source>
</evidence>
<dbReference type="SUPFAM" id="SSF53098">
    <property type="entry name" value="Ribonuclease H-like"/>
    <property type="match status" value="1"/>
</dbReference>
<evidence type="ECO:0000256" key="5">
    <source>
        <dbReference type="SAM" id="MobiDB-lite"/>
    </source>
</evidence>
<dbReference type="GO" id="GO:0003677">
    <property type="term" value="F:DNA binding"/>
    <property type="evidence" value="ECO:0007669"/>
    <property type="project" value="UniProtKB-KW"/>
</dbReference>
<gene>
    <name evidence="7" type="ORF">GJA_673</name>
</gene>
<dbReference type="InterPro" id="IPR012337">
    <property type="entry name" value="RNaseH-like_sf"/>
</dbReference>
<organism evidence="7 8">
    <name type="scientific">Janthinobacterium agaricidamnosum NBRC 102515 = DSM 9628</name>
    <dbReference type="NCBI Taxonomy" id="1349767"/>
    <lineage>
        <taxon>Bacteria</taxon>
        <taxon>Pseudomonadati</taxon>
        <taxon>Pseudomonadota</taxon>
        <taxon>Betaproteobacteria</taxon>
        <taxon>Burkholderiales</taxon>
        <taxon>Oxalobacteraceae</taxon>
        <taxon>Janthinobacterium</taxon>
    </lineage>
</organism>
<keyword evidence="2" id="KW-0815">Transposition</keyword>
<evidence type="ECO:0000256" key="2">
    <source>
        <dbReference type="ARBA" id="ARBA00022578"/>
    </source>
</evidence>
<feature type="compositionally biased region" description="Basic residues" evidence="5">
    <location>
        <begin position="421"/>
        <end position="432"/>
    </location>
</feature>
<sequence>MLMDNIVERFAERAPLTVMARLALQRALDPAWVDQVFDLHRQAQYQRELLFSSVVEIMSVVAVGLRPSVHAAAKRYLALPVSITALYDKINHTDPAVVRALVQGSHARLGAILQHLGPAPAPSVPGYRLRIVDGNHLPASEKRLKPLRAFRGAALPGHSLVVYDPDSNLVVDLLPCEDAHAQERACMGPILAQAGPGELWIADRNFSTRAILTGWHARGSMFIVREHARTPYPVVSSALQAMGCCDTGNLFEQQVCIDDGDGQSLPLRRIVLELDQATTDGEKSIRLLSNLPSEHFDANSIAQLYRRRWRIENMFQRLEAALRSEIATLGHPRAALLAFGVAVLAYNVLALIEGAVSICHRLHETDIILSTFYLALEVKGAYEGMMIAIERASWEPCDRLDSAELAALLLRIAEHVQPARLRKHTRGPKTPKKTGYVSGAEARRHVATARVLKSDRVTLPRP</sequence>
<evidence type="ECO:0000313" key="8">
    <source>
        <dbReference type="Proteomes" id="UP000027604"/>
    </source>
</evidence>
<dbReference type="InterPro" id="IPR047952">
    <property type="entry name" value="Transpos_IS4"/>
</dbReference>
<dbReference type="NCBIfam" id="NF033592">
    <property type="entry name" value="transpos_IS4_1"/>
    <property type="match status" value="1"/>
</dbReference>
<keyword evidence="3" id="KW-0238">DNA-binding</keyword>
<evidence type="ECO:0000256" key="1">
    <source>
        <dbReference type="ARBA" id="ARBA00010075"/>
    </source>
</evidence>
<dbReference type="GO" id="GO:0004803">
    <property type="term" value="F:transposase activity"/>
    <property type="evidence" value="ECO:0007669"/>
    <property type="project" value="InterPro"/>
</dbReference>
<dbReference type="InterPro" id="IPR002559">
    <property type="entry name" value="Transposase_11"/>
</dbReference>